<dbReference type="Proteomes" id="UP001153636">
    <property type="component" value="Chromosome 15"/>
</dbReference>
<accession>A0A9P0CLF5</accession>
<dbReference type="AlphaFoldDB" id="A0A9P0CLF5"/>
<keyword evidence="2" id="KW-1185">Reference proteome</keyword>
<evidence type="ECO:0000313" key="1">
    <source>
        <dbReference type="EMBL" id="CAH1103741.1"/>
    </source>
</evidence>
<proteinExistence type="predicted"/>
<sequence length="120" mass="13936">MLAYKKRLQRTGTRLHSKTTFKKIICLDHAVGVLKYIACADGQKPLRRDGDGLRGTPHSHYDRRAFKQDLLHSRRKQYGLVRTEISELAFEGVKDLEKYTSEHELYDKSTCRRNNAEGRS</sequence>
<protein>
    <submittedName>
        <fullName evidence="1">Uncharacterized protein</fullName>
    </submittedName>
</protein>
<gene>
    <name evidence="1" type="ORF">PSYICH_LOCUS4887</name>
</gene>
<name>A0A9P0CLF5_9CUCU</name>
<dbReference type="EMBL" id="OV651827">
    <property type="protein sequence ID" value="CAH1103741.1"/>
    <property type="molecule type" value="Genomic_DNA"/>
</dbReference>
<reference evidence="1" key="1">
    <citation type="submission" date="2022-01" db="EMBL/GenBank/DDBJ databases">
        <authorList>
            <person name="King R."/>
        </authorList>
    </citation>
    <scope>NUCLEOTIDE SEQUENCE</scope>
</reference>
<evidence type="ECO:0000313" key="2">
    <source>
        <dbReference type="Proteomes" id="UP001153636"/>
    </source>
</evidence>
<organism evidence="1 2">
    <name type="scientific">Psylliodes chrysocephalus</name>
    <dbReference type="NCBI Taxonomy" id="3402493"/>
    <lineage>
        <taxon>Eukaryota</taxon>
        <taxon>Metazoa</taxon>
        <taxon>Ecdysozoa</taxon>
        <taxon>Arthropoda</taxon>
        <taxon>Hexapoda</taxon>
        <taxon>Insecta</taxon>
        <taxon>Pterygota</taxon>
        <taxon>Neoptera</taxon>
        <taxon>Endopterygota</taxon>
        <taxon>Coleoptera</taxon>
        <taxon>Polyphaga</taxon>
        <taxon>Cucujiformia</taxon>
        <taxon>Chrysomeloidea</taxon>
        <taxon>Chrysomelidae</taxon>
        <taxon>Galerucinae</taxon>
        <taxon>Alticini</taxon>
        <taxon>Psylliodes</taxon>
    </lineage>
</organism>